<evidence type="ECO:0000256" key="1">
    <source>
        <dbReference type="SAM" id="SignalP"/>
    </source>
</evidence>
<dbReference type="AlphaFoldDB" id="A0A1T5PCA4"/>
<dbReference type="PROSITE" id="PS51257">
    <property type="entry name" value="PROKAR_LIPOPROTEIN"/>
    <property type="match status" value="1"/>
</dbReference>
<feature type="signal peptide" evidence="1">
    <location>
        <begin position="1"/>
        <end position="28"/>
    </location>
</feature>
<feature type="chain" id="PRO_5012414178" description="DUF4382 domain-containing protein" evidence="1">
    <location>
        <begin position="29"/>
        <end position="253"/>
    </location>
</feature>
<organism evidence="2 3">
    <name type="scientific">Chitinophaga ginsengisegetis</name>
    <dbReference type="NCBI Taxonomy" id="393003"/>
    <lineage>
        <taxon>Bacteria</taxon>
        <taxon>Pseudomonadati</taxon>
        <taxon>Bacteroidota</taxon>
        <taxon>Chitinophagia</taxon>
        <taxon>Chitinophagales</taxon>
        <taxon>Chitinophagaceae</taxon>
        <taxon>Chitinophaga</taxon>
    </lineage>
</organism>
<proteinExistence type="predicted"/>
<dbReference type="Proteomes" id="UP000190166">
    <property type="component" value="Unassembled WGS sequence"/>
</dbReference>
<protein>
    <recommendedName>
        <fullName evidence="4">DUF4382 domain-containing protein</fullName>
    </recommendedName>
</protein>
<evidence type="ECO:0008006" key="4">
    <source>
        <dbReference type="Google" id="ProtNLM"/>
    </source>
</evidence>
<gene>
    <name evidence="2" type="ORF">SAMN05660461_6293</name>
</gene>
<dbReference type="EMBL" id="FUZZ01000007">
    <property type="protein sequence ID" value="SKD10380.1"/>
    <property type="molecule type" value="Genomic_DNA"/>
</dbReference>
<keyword evidence="1" id="KW-0732">Signal</keyword>
<evidence type="ECO:0000313" key="2">
    <source>
        <dbReference type="EMBL" id="SKD10380.1"/>
    </source>
</evidence>
<accession>A0A1T5PCA4</accession>
<sequence>MKTGILHFCGAIGIASILLSSCANTDMAKPDTNQPIDNADAASVNYEISAINPTATLSPDASGRLSALTGDAAMAKAASGGFDITWDTATARLREIRFDARRGKDEVEFKLKTDRQIDLKQVPAIIGAIKIPKGTYQQVKVYARVEGDKKDPAVRLKGFITWDSKKIPVEILLSGKIELQAHGKDVVVTDTKIDWKGSLKISMDLILTKLQIGDFTGSFANGKLQISIDVNGNLHNKVVDALENSMSVEHTHD</sequence>
<evidence type="ECO:0000313" key="3">
    <source>
        <dbReference type="Proteomes" id="UP000190166"/>
    </source>
</evidence>
<dbReference type="STRING" id="393003.SAMN05660461_6293"/>
<dbReference type="RefSeq" id="WP_079473544.1">
    <property type="nucleotide sequence ID" value="NZ_FUZZ01000007.1"/>
</dbReference>
<name>A0A1T5PCA4_9BACT</name>
<reference evidence="2 3" key="1">
    <citation type="submission" date="2017-02" db="EMBL/GenBank/DDBJ databases">
        <authorList>
            <person name="Peterson S.W."/>
        </authorList>
    </citation>
    <scope>NUCLEOTIDE SEQUENCE [LARGE SCALE GENOMIC DNA]</scope>
    <source>
        <strain evidence="2 3">DSM 18108</strain>
    </source>
</reference>
<keyword evidence="3" id="KW-1185">Reference proteome</keyword>